<dbReference type="Pfam" id="PF05746">
    <property type="entry name" value="DALR_1"/>
    <property type="match status" value="1"/>
</dbReference>
<dbReference type="GO" id="GO:0005524">
    <property type="term" value="F:ATP binding"/>
    <property type="evidence" value="ECO:0007669"/>
    <property type="project" value="UniProtKB-KW"/>
</dbReference>
<name>A0A7R9AGY6_9CRUS</name>
<gene>
    <name evidence="11" type="ORF">DSTB1V02_LOCUS13880</name>
</gene>
<proteinExistence type="inferred from homology"/>
<dbReference type="InterPro" id="IPR009080">
    <property type="entry name" value="tRNAsynth_Ia_anticodon-bd"/>
</dbReference>
<sequence>MDRMIYVVGNEQDYHFKVLKLTLQKLGYQWADGIYHLSYGMVESPTGRFKSREGKTADADDLIAEVLRIAEERTKEQGKIDDFTNDEAKALYKTIGLGALKFFLLRVNPYKKIIFNPEESIDFHGQTGPFVQYTYARICSIIRKAAITPDTLNVQTNLQGVERQIIQQLCEYENVIADASNKYDPSEIANYAYNLAKLYNKFYGELKILSADTDAEKHLRLTISQATANTIKHAMKLLGIDVPEKM</sequence>
<dbReference type="SUPFAM" id="SSF52374">
    <property type="entry name" value="Nucleotidylyl transferase"/>
    <property type="match status" value="1"/>
</dbReference>
<evidence type="ECO:0000256" key="9">
    <source>
        <dbReference type="RuleBase" id="RU363038"/>
    </source>
</evidence>
<dbReference type="GO" id="GO:0006420">
    <property type="term" value="P:arginyl-tRNA aminoacylation"/>
    <property type="evidence" value="ECO:0007669"/>
    <property type="project" value="InterPro"/>
</dbReference>
<evidence type="ECO:0000313" key="12">
    <source>
        <dbReference type="Proteomes" id="UP000677054"/>
    </source>
</evidence>
<comment type="catalytic activity">
    <reaction evidence="8">
        <text>tRNA(Arg) + L-arginine + ATP = L-arginyl-tRNA(Arg) + AMP + diphosphate</text>
        <dbReference type="Rhea" id="RHEA:20301"/>
        <dbReference type="Rhea" id="RHEA-COMP:9658"/>
        <dbReference type="Rhea" id="RHEA-COMP:9673"/>
        <dbReference type="ChEBI" id="CHEBI:30616"/>
        <dbReference type="ChEBI" id="CHEBI:32682"/>
        <dbReference type="ChEBI" id="CHEBI:33019"/>
        <dbReference type="ChEBI" id="CHEBI:78442"/>
        <dbReference type="ChEBI" id="CHEBI:78513"/>
        <dbReference type="ChEBI" id="CHEBI:456215"/>
        <dbReference type="EC" id="6.1.1.19"/>
    </reaction>
</comment>
<evidence type="ECO:0000259" key="10">
    <source>
        <dbReference type="SMART" id="SM00836"/>
    </source>
</evidence>
<reference evidence="11" key="1">
    <citation type="submission" date="2020-11" db="EMBL/GenBank/DDBJ databases">
        <authorList>
            <person name="Tran Van P."/>
        </authorList>
    </citation>
    <scope>NUCLEOTIDE SEQUENCE</scope>
</reference>
<evidence type="ECO:0000256" key="6">
    <source>
        <dbReference type="ARBA" id="ARBA00022917"/>
    </source>
</evidence>
<keyword evidence="5 9" id="KW-0067">ATP-binding</keyword>
<dbReference type="Pfam" id="PF00750">
    <property type="entry name" value="tRNA-synt_1d"/>
    <property type="match status" value="1"/>
</dbReference>
<dbReference type="GO" id="GO:0004814">
    <property type="term" value="F:arginine-tRNA ligase activity"/>
    <property type="evidence" value="ECO:0007669"/>
    <property type="project" value="UniProtKB-EC"/>
</dbReference>
<feature type="domain" description="DALR anticodon binding" evidence="10">
    <location>
        <begin position="131"/>
        <end position="246"/>
    </location>
</feature>
<evidence type="ECO:0000256" key="2">
    <source>
        <dbReference type="ARBA" id="ARBA00012837"/>
    </source>
</evidence>
<dbReference type="SMART" id="SM00836">
    <property type="entry name" value="DALR_1"/>
    <property type="match status" value="1"/>
</dbReference>
<evidence type="ECO:0000256" key="4">
    <source>
        <dbReference type="ARBA" id="ARBA00022741"/>
    </source>
</evidence>
<organism evidence="11">
    <name type="scientific">Darwinula stevensoni</name>
    <dbReference type="NCBI Taxonomy" id="69355"/>
    <lineage>
        <taxon>Eukaryota</taxon>
        <taxon>Metazoa</taxon>
        <taxon>Ecdysozoa</taxon>
        <taxon>Arthropoda</taxon>
        <taxon>Crustacea</taxon>
        <taxon>Oligostraca</taxon>
        <taxon>Ostracoda</taxon>
        <taxon>Podocopa</taxon>
        <taxon>Podocopida</taxon>
        <taxon>Darwinulocopina</taxon>
        <taxon>Darwinuloidea</taxon>
        <taxon>Darwinulidae</taxon>
        <taxon>Darwinula</taxon>
    </lineage>
</organism>
<protein>
    <recommendedName>
        <fullName evidence="2">arginine--tRNA ligase</fullName>
        <ecNumber evidence="2">6.1.1.19</ecNumber>
    </recommendedName>
</protein>
<dbReference type="Gene3D" id="3.40.50.620">
    <property type="entry name" value="HUPs"/>
    <property type="match status" value="1"/>
</dbReference>
<evidence type="ECO:0000313" key="11">
    <source>
        <dbReference type="EMBL" id="CAD7254134.1"/>
    </source>
</evidence>
<dbReference type="InterPro" id="IPR035684">
    <property type="entry name" value="ArgRS_core"/>
</dbReference>
<dbReference type="PANTHER" id="PTHR11956:SF5">
    <property type="entry name" value="ARGININE--TRNA LIGASE, CYTOPLASMIC"/>
    <property type="match status" value="1"/>
</dbReference>
<keyword evidence="3 9" id="KW-0436">Ligase</keyword>
<dbReference type="InterPro" id="IPR008909">
    <property type="entry name" value="DALR_anticod-bd"/>
</dbReference>
<evidence type="ECO:0000256" key="3">
    <source>
        <dbReference type="ARBA" id="ARBA00022598"/>
    </source>
</evidence>
<dbReference type="PANTHER" id="PTHR11956">
    <property type="entry name" value="ARGINYL-TRNA SYNTHETASE"/>
    <property type="match status" value="1"/>
</dbReference>
<dbReference type="Gene3D" id="1.10.730.10">
    <property type="entry name" value="Isoleucyl-tRNA Synthetase, Domain 1"/>
    <property type="match status" value="1"/>
</dbReference>
<dbReference type="OrthoDB" id="68056at2759"/>
<evidence type="ECO:0000256" key="5">
    <source>
        <dbReference type="ARBA" id="ARBA00022840"/>
    </source>
</evidence>
<evidence type="ECO:0000256" key="1">
    <source>
        <dbReference type="ARBA" id="ARBA00005594"/>
    </source>
</evidence>
<keyword evidence="4 9" id="KW-0547">Nucleotide-binding</keyword>
<evidence type="ECO:0000256" key="8">
    <source>
        <dbReference type="ARBA" id="ARBA00049339"/>
    </source>
</evidence>
<accession>A0A7R9AGY6</accession>
<keyword evidence="6 9" id="KW-0648">Protein biosynthesis</keyword>
<comment type="similarity">
    <text evidence="1 9">Belongs to the class-I aminoacyl-tRNA synthetase family.</text>
</comment>
<dbReference type="FunFam" id="1.10.730.10:FF:000006">
    <property type="entry name" value="Arginyl-tRNA synthetase 2, mitochondrial"/>
    <property type="match status" value="1"/>
</dbReference>
<keyword evidence="12" id="KW-1185">Reference proteome</keyword>
<dbReference type="AlphaFoldDB" id="A0A7R9AGY6"/>
<dbReference type="SUPFAM" id="SSF47323">
    <property type="entry name" value="Anticodon-binding domain of a subclass of class I aminoacyl-tRNA synthetases"/>
    <property type="match status" value="1"/>
</dbReference>
<evidence type="ECO:0000256" key="7">
    <source>
        <dbReference type="ARBA" id="ARBA00023146"/>
    </source>
</evidence>
<dbReference type="EMBL" id="LR907471">
    <property type="protein sequence ID" value="CAD7254134.1"/>
    <property type="molecule type" value="Genomic_DNA"/>
</dbReference>
<keyword evidence="7 9" id="KW-0030">Aminoacyl-tRNA synthetase</keyword>
<dbReference type="EMBL" id="CAJPEV010007954">
    <property type="protein sequence ID" value="CAG0905041.1"/>
    <property type="molecule type" value="Genomic_DNA"/>
</dbReference>
<dbReference type="EC" id="6.1.1.19" evidence="2"/>
<dbReference type="InterPro" id="IPR014729">
    <property type="entry name" value="Rossmann-like_a/b/a_fold"/>
</dbReference>
<dbReference type="InterPro" id="IPR001278">
    <property type="entry name" value="Arg-tRNA-ligase"/>
</dbReference>
<dbReference type="Proteomes" id="UP000677054">
    <property type="component" value="Unassembled WGS sequence"/>
</dbReference>